<dbReference type="FunFam" id="2.40.100.10:FF:000079">
    <property type="entry name" value="Peptidyl-prolyl cis-trans isomerase"/>
    <property type="match status" value="1"/>
</dbReference>
<dbReference type="InParanoid" id="A0A067QLN4"/>
<keyword evidence="14" id="KW-1185">Reference proteome</keyword>
<dbReference type="InterPro" id="IPR029000">
    <property type="entry name" value="Cyclophilin-like_dom_sf"/>
</dbReference>
<dbReference type="Pfam" id="PF00076">
    <property type="entry name" value="RRM_1"/>
    <property type="match status" value="1"/>
</dbReference>
<dbReference type="InterPro" id="IPR000504">
    <property type="entry name" value="RRM_dom"/>
</dbReference>
<dbReference type="FunFam" id="3.30.70.330:FF:000287">
    <property type="entry name" value="Peptidyl-prolyl cis-trans isomerase"/>
    <property type="match status" value="1"/>
</dbReference>
<gene>
    <name evidence="13" type="ORF">L798_15599</name>
</gene>
<name>A0A067QLN4_ZOONE</name>
<dbReference type="PROSITE" id="PS50072">
    <property type="entry name" value="CSA_PPIASE_2"/>
    <property type="match status" value="1"/>
</dbReference>
<dbReference type="Gene3D" id="3.30.70.330">
    <property type="match status" value="1"/>
</dbReference>
<dbReference type="InterPro" id="IPR002130">
    <property type="entry name" value="Cyclophilin-type_PPIase_dom"/>
</dbReference>
<feature type="domain" description="PPIase cyclophilin-type" evidence="11">
    <location>
        <begin position="1"/>
        <end position="161"/>
    </location>
</feature>
<dbReference type="SUPFAM" id="SSF54928">
    <property type="entry name" value="RNA-binding domain, RBD"/>
    <property type="match status" value="1"/>
</dbReference>
<organism evidence="13 14">
    <name type="scientific">Zootermopsis nevadensis</name>
    <name type="common">Dampwood termite</name>
    <dbReference type="NCBI Taxonomy" id="136037"/>
    <lineage>
        <taxon>Eukaryota</taxon>
        <taxon>Metazoa</taxon>
        <taxon>Ecdysozoa</taxon>
        <taxon>Arthropoda</taxon>
        <taxon>Hexapoda</taxon>
        <taxon>Insecta</taxon>
        <taxon>Pterygota</taxon>
        <taxon>Neoptera</taxon>
        <taxon>Polyneoptera</taxon>
        <taxon>Dictyoptera</taxon>
        <taxon>Blattodea</taxon>
        <taxon>Blattoidea</taxon>
        <taxon>Termitoidae</taxon>
        <taxon>Termopsidae</taxon>
        <taxon>Zootermopsis</taxon>
    </lineage>
</organism>
<dbReference type="eggNOG" id="KOG0415">
    <property type="taxonomic scope" value="Eukaryota"/>
</dbReference>
<dbReference type="EC" id="5.2.1.8" evidence="4"/>
<feature type="compositionally biased region" description="Basic and acidic residues" evidence="10">
    <location>
        <begin position="550"/>
        <end position="596"/>
    </location>
</feature>
<feature type="compositionally biased region" description="Low complexity" evidence="10">
    <location>
        <begin position="684"/>
        <end position="693"/>
    </location>
</feature>
<keyword evidence="8" id="KW-0539">Nucleus</keyword>
<feature type="compositionally biased region" description="Basic and acidic residues" evidence="10">
    <location>
        <begin position="398"/>
        <end position="416"/>
    </location>
</feature>
<evidence type="ECO:0000256" key="1">
    <source>
        <dbReference type="ARBA" id="ARBA00000971"/>
    </source>
</evidence>
<evidence type="ECO:0000256" key="7">
    <source>
        <dbReference type="ARBA" id="ARBA00023235"/>
    </source>
</evidence>
<dbReference type="SMART" id="SM00360">
    <property type="entry name" value="RRM"/>
    <property type="match status" value="1"/>
</dbReference>
<evidence type="ECO:0000313" key="14">
    <source>
        <dbReference type="Proteomes" id="UP000027135"/>
    </source>
</evidence>
<evidence type="ECO:0000259" key="12">
    <source>
        <dbReference type="PROSITE" id="PS50102"/>
    </source>
</evidence>
<dbReference type="EMBL" id="KK853180">
    <property type="protein sequence ID" value="KDR10189.1"/>
    <property type="molecule type" value="Genomic_DNA"/>
</dbReference>
<evidence type="ECO:0000256" key="6">
    <source>
        <dbReference type="ARBA" id="ARBA00023110"/>
    </source>
</evidence>
<dbReference type="GO" id="GO:0003755">
    <property type="term" value="F:peptidyl-prolyl cis-trans isomerase activity"/>
    <property type="evidence" value="ECO:0007669"/>
    <property type="project" value="UniProtKB-KW"/>
</dbReference>
<feature type="compositionally biased region" description="Basic and acidic residues" evidence="10">
    <location>
        <begin position="424"/>
        <end position="543"/>
    </location>
</feature>
<feature type="compositionally biased region" description="Acidic residues" evidence="10">
    <location>
        <begin position="748"/>
        <end position="759"/>
    </location>
</feature>
<dbReference type="InterPro" id="IPR035542">
    <property type="entry name" value="CRIP"/>
</dbReference>
<feature type="region of interest" description="Disordered" evidence="10">
    <location>
        <begin position="333"/>
        <end position="381"/>
    </location>
</feature>
<dbReference type="PANTHER" id="PTHR45843">
    <property type="entry name" value="PEPTIDYL-PROLYL CIS-TRANS ISOMERASE-LIKE 4"/>
    <property type="match status" value="1"/>
</dbReference>
<feature type="compositionally biased region" description="Basic residues" evidence="10">
    <location>
        <begin position="697"/>
        <end position="707"/>
    </location>
</feature>
<dbReference type="CDD" id="cd12235">
    <property type="entry name" value="RRM_PPIL4"/>
    <property type="match status" value="1"/>
</dbReference>
<protein>
    <recommendedName>
        <fullName evidence="4">peptidylprolyl isomerase</fullName>
        <ecNumber evidence="4">5.2.1.8</ecNumber>
    </recommendedName>
</protein>
<dbReference type="PANTHER" id="PTHR45843:SF1">
    <property type="entry name" value="PEPTIDYL-PROLYL CIS-TRANS ISOMERASE-LIKE 4"/>
    <property type="match status" value="1"/>
</dbReference>
<feature type="compositionally biased region" description="Basic residues" evidence="10">
    <location>
        <begin position="597"/>
        <end position="616"/>
    </location>
</feature>
<dbReference type="OrthoDB" id="2083at2759"/>
<feature type="compositionally biased region" description="Basic and acidic residues" evidence="10">
    <location>
        <begin position="790"/>
        <end position="802"/>
    </location>
</feature>
<dbReference type="Pfam" id="PF00160">
    <property type="entry name" value="Pro_isomerase"/>
    <property type="match status" value="1"/>
</dbReference>
<feature type="region of interest" description="Disordered" evidence="10">
    <location>
        <begin position="398"/>
        <end position="808"/>
    </location>
</feature>
<evidence type="ECO:0000313" key="13">
    <source>
        <dbReference type="EMBL" id="KDR10189.1"/>
    </source>
</evidence>
<feature type="compositionally biased region" description="Basic residues" evidence="10">
    <location>
        <begin position="647"/>
        <end position="678"/>
    </location>
</feature>
<dbReference type="InterPro" id="IPR012677">
    <property type="entry name" value="Nucleotide-bd_a/b_plait_sf"/>
</dbReference>
<evidence type="ECO:0000256" key="3">
    <source>
        <dbReference type="ARBA" id="ARBA00004123"/>
    </source>
</evidence>
<evidence type="ECO:0000259" key="11">
    <source>
        <dbReference type="PROSITE" id="PS50072"/>
    </source>
</evidence>
<evidence type="ECO:0000256" key="2">
    <source>
        <dbReference type="ARBA" id="ARBA00002388"/>
    </source>
</evidence>
<dbReference type="STRING" id="136037.A0A067QLN4"/>
<comment type="function">
    <text evidence="2">PPIases accelerate the folding of proteins. It catalyzes the cis-trans isomerization of proline imidic peptide bonds in oligopeptides.</text>
</comment>
<keyword evidence="7 13" id="KW-0413">Isomerase</keyword>
<reference evidence="13 14" key="1">
    <citation type="journal article" date="2014" name="Nat. Commun.">
        <title>Molecular traces of alternative social organization in a termite genome.</title>
        <authorList>
            <person name="Terrapon N."/>
            <person name="Li C."/>
            <person name="Robertson H.M."/>
            <person name="Ji L."/>
            <person name="Meng X."/>
            <person name="Booth W."/>
            <person name="Chen Z."/>
            <person name="Childers C.P."/>
            <person name="Glastad K.M."/>
            <person name="Gokhale K."/>
            <person name="Gowin J."/>
            <person name="Gronenberg W."/>
            <person name="Hermansen R.A."/>
            <person name="Hu H."/>
            <person name="Hunt B.G."/>
            <person name="Huylmans A.K."/>
            <person name="Khalil S.M."/>
            <person name="Mitchell R.D."/>
            <person name="Munoz-Torres M.C."/>
            <person name="Mustard J.A."/>
            <person name="Pan H."/>
            <person name="Reese J.T."/>
            <person name="Scharf M.E."/>
            <person name="Sun F."/>
            <person name="Vogel H."/>
            <person name="Xiao J."/>
            <person name="Yang W."/>
            <person name="Yang Z."/>
            <person name="Yang Z."/>
            <person name="Zhou J."/>
            <person name="Zhu J."/>
            <person name="Brent C.S."/>
            <person name="Elsik C.G."/>
            <person name="Goodisman M.A."/>
            <person name="Liberles D.A."/>
            <person name="Roe R.M."/>
            <person name="Vargo E.L."/>
            <person name="Vilcinskas A."/>
            <person name="Wang J."/>
            <person name="Bornberg-Bauer E."/>
            <person name="Korb J."/>
            <person name="Zhang G."/>
            <person name="Liebig J."/>
        </authorList>
    </citation>
    <scope>NUCLEOTIDE SEQUENCE [LARGE SCALE GENOMIC DNA]</scope>
    <source>
        <tissue evidence="13">Whole organism</tissue>
    </source>
</reference>
<dbReference type="InterPro" id="IPR035538">
    <property type="entry name" value="Cyclophilin_PPIL4"/>
</dbReference>
<dbReference type="InterPro" id="IPR035979">
    <property type="entry name" value="RBD_domain_sf"/>
</dbReference>
<dbReference type="AlphaFoldDB" id="A0A067QLN4"/>
<keyword evidence="5 9" id="KW-0694">RNA-binding</keyword>
<dbReference type="OMA" id="CEESHNR"/>
<comment type="subcellular location">
    <subcellularLocation>
        <location evidence="3">Nucleus</location>
    </subcellularLocation>
</comment>
<accession>A0A067QLN4</accession>
<feature type="domain" description="RRM" evidence="12">
    <location>
        <begin position="240"/>
        <end position="318"/>
    </location>
</feature>
<evidence type="ECO:0000256" key="9">
    <source>
        <dbReference type="PROSITE-ProRule" id="PRU00176"/>
    </source>
</evidence>
<comment type="catalytic activity">
    <reaction evidence="1">
        <text>[protein]-peptidylproline (omega=180) = [protein]-peptidylproline (omega=0)</text>
        <dbReference type="Rhea" id="RHEA:16237"/>
        <dbReference type="Rhea" id="RHEA-COMP:10747"/>
        <dbReference type="Rhea" id="RHEA-COMP:10748"/>
        <dbReference type="ChEBI" id="CHEBI:83833"/>
        <dbReference type="ChEBI" id="CHEBI:83834"/>
        <dbReference type="EC" id="5.2.1.8"/>
    </reaction>
</comment>
<dbReference type="GO" id="GO:0005634">
    <property type="term" value="C:nucleus"/>
    <property type="evidence" value="ECO:0007669"/>
    <property type="project" value="UniProtKB-SubCell"/>
</dbReference>
<evidence type="ECO:0000256" key="8">
    <source>
        <dbReference type="ARBA" id="ARBA00023242"/>
    </source>
</evidence>
<dbReference type="Gene3D" id="2.40.100.10">
    <property type="entry name" value="Cyclophilin-like"/>
    <property type="match status" value="1"/>
</dbReference>
<evidence type="ECO:0000256" key="4">
    <source>
        <dbReference type="ARBA" id="ARBA00013194"/>
    </source>
</evidence>
<dbReference type="Proteomes" id="UP000027135">
    <property type="component" value="Unassembled WGS sequence"/>
</dbReference>
<dbReference type="GO" id="GO:0003723">
    <property type="term" value="F:RNA binding"/>
    <property type="evidence" value="ECO:0007669"/>
    <property type="project" value="UniProtKB-UniRule"/>
</dbReference>
<evidence type="ECO:0000256" key="5">
    <source>
        <dbReference type="ARBA" id="ARBA00022884"/>
    </source>
</evidence>
<feature type="compositionally biased region" description="Basic residues" evidence="10">
    <location>
        <begin position="765"/>
        <end position="788"/>
    </location>
</feature>
<keyword evidence="6" id="KW-0697">Rotamase</keyword>
<evidence type="ECO:0000256" key="10">
    <source>
        <dbReference type="SAM" id="MobiDB-lite"/>
    </source>
</evidence>
<feature type="compositionally biased region" description="Basic residues" evidence="10">
    <location>
        <begin position="723"/>
        <end position="744"/>
    </location>
</feature>
<dbReference type="PRINTS" id="PR00153">
    <property type="entry name" value="CSAPPISMRASE"/>
</dbReference>
<feature type="compositionally biased region" description="Low complexity" evidence="10">
    <location>
        <begin position="618"/>
        <end position="639"/>
    </location>
</feature>
<dbReference type="SUPFAM" id="SSF50891">
    <property type="entry name" value="Cyclophilin-like"/>
    <property type="match status" value="1"/>
</dbReference>
<proteinExistence type="predicted"/>
<sequence length="808" mass="92150">MAVVIETTIGDITVDLFTEERPRTCLNFLKLCKIKYYNFCLFHSVQHNFVAQTGDPTGLGKNGESVFGKIRGEGARFFEAEMIPKLKHTKPGLVSMVNCGDNMLGSQFFITLGSELQYLDNDHCVFGEVAEGNDVLLKLNEAICDSEHRPYQDIRITHTVILDDPFDDPVGLQIPDCSPEPSPEVLQNGRIAPDEVLDDTQGLSAVEIEEREQSREARAQATILEIVGDLPDAEMAPPENVLFVCKLNPVTSDDDLEIIFSRFGKVKSCEVIRDKVSGDSLQYAFVEFEDKKACEDAYFKMDNVLIDDRRIHVDFSQSVARLRWKGRGRGVEHIQEKAETKQDRSGRKYERSSTVRVDSLEAENRQHSHGDDWTSRENEFDRDKNNACKKGRRLDDYKCGSRQEGEKDKKAARNDEDFVLGSRDSNENERKSKQSYERSGEGHRGVNKDAKSSNRNDEAKRFQDGGKDLKVKQDASKKHSSEEGKKNKDIQHTHSNGEGKTHTDIEKVKCEESHNRHIVEKDKRCRVTNKDVRSGEEKSKNIDKNITVKHNSEKNKKLAKQMEEGGKKRKDAKEKRNQTVKEKSDRKMRGESMTKETKKRKHSSSSFQSRKKHKRSPSSDSESSSSINFTSSTDSSSSESSDEQSKARHKKHHKKPSVLAKKSKKKLKLSKKNTRKRKNDSDTDSSSFDSSDSNPRGRSRNKRKQRTKGASSEEDSSSEREVKRKRRKKRKKKPKVSMKRKRKSSSSEDSETDDTSSDSEDQKPPKKRHKKVIKKRKKNHTTNKKSVQRSKSDESHSVDRKVRSSASD</sequence>
<dbReference type="CDD" id="cd01921">
    <property type="entry name" value="cyclophilin_RRM"/>
    <property type="match status" value="1"/>
</dbReference>
<dbReference type="PROSITE" id="PS50102">
    <property type="entry name" value="RRM"/>
    <property type="match status" value="1"/>
</dbReference>